<dbReference type="SUPFAM" id="SSF53474">
    <property type="entry name" value="alpha/beta-Hydrolases"/>
    <property type="match status" value="1"/>
</dbReference>
<comment type="caution">
    <text evidence="2">The sequence shown here is derived from an EMBL/GenBank/DDBJ whole genome shotgun (WGS) entry which is preliminary data.</text>
</comment>
<dbReference type="GO" id="GO:0016787">
    <property type="term" value="F:hydrolase activity"/>
    <property type="evidence" value="ECO:0007669"/>
    <property type="project" value="UniProtKB-KW"/>
</dbReference>
<name>A0AAW9SS34_CORAY</name>
<sequence>MVNGEPPVEPRIVQETLPDGSVTPMALRFPEGSPRGIVVIWPGFGMGARYYRPIAQELQRRGFCVLTSELRGQGNQTAVATRRHNWGYQDLASVDYPLAVARARKEFDHLAAGESTEEKLPVYLLCHSMGGQIASLYLARPEADVAGVVMVGSGTPHYKCFTGNEYKRLRYGAPFMQVVSQILGYWPAGRFDVAGYGRQARNHVVEWARFSRTGLLRPRGADIDYAAEMPKVTTPALLLNCGGDRDCPAESAQALARMLPNSAKYEFIEQRLGHNRWAREPQAVVDRFERFIEEI</sequence>
<feature type="domain" description="AB hydrolase-1" evidence="1">
    <location>
        <begin position="38"/>
        <end position="286"/>
    </location>
</feature>
<dbReference type="RefSeq" id="WP_284827181.1">
    <property type="nucleotide sequence ID" value="NZ_JASOOY020000006.1"/>
</dbReference>
<dbReference type="PIRSF" id="PIRSF037442">
    <property type="entry name" value="UCP037442_abhydr"/>
    <property type="match status" value="1"/>
</dbReference>
<gene>
    <name evidence="2" type="ORF">QP460_001820</name>
</gene>
<reference evidence="2" key="1">
    <citation type="submission" date="2023-05" db="EMBL/GenBank/DDBJ databases">
        <authorList>
            <person name="Du J."/>
        </authorList>
    </citation>
    <scope>NUCLEOTIDE SEQUENCE</scope>
    <source>
        <strain evidence="2">UMB1064</strain>
    </source>
</reference>
<dbReference type="InterPro" id="IPR050266">
    <property type="entry name" value="AB_hydrolase_sf"/>
</dbReference>
<evidence type="ECO:0000313" key="3">
    <source>
        <dbReference type="Proteomes" id="UP001223646"/>
    </source>
</evidence>
<organism evidence="2 3">
    <name type="scientific">Corynebacterium amycolatum</name>
    <dbReference type="NCBI Taxonomy" id="43765"/>
    <lineage>
        <taxon>Bacteria</taxon>
        <taxon>Bacillati</taxon>
        <taxon>Actinomycetota</taxon>
        <taxon>Actinomycetes</taxon>
        <taxon>Mycobacteriales</taxon>
        <taxon>Corynebacteriaceae</taxon>
        <taxon>Corynebacterium</taxon>
    </lineage>
</organism>
<proteinExistence type="predicted"/>
<dbReference type="InterPro" id="IPR000073">
    <property type="entry name" value="AB_hydrolase_1"/>
</dbReference>
<accession>A0AAW9SS34</accession>
<dbReference type="PANTHER" id="PTHR43798:SF33">
    <property type="entry name" value="HYDROLASE, PUTATIVE (AFU_ORTHOLOGUE AFUA_2G14860)-RELATED"/>
    <property type="match status" value="1"/>
</dbReference>
<dbReference type="GO" id="GO:0016020">
    <property type="term" value="C:membrane"/>
    <property type="evidence" value="ECO:0007669"/>
    <property type="project" value="TreeGrafter"/>
</dbReference>
<dbReference type="Proteomes" id="UP001223646">
    <property type="component" value="Unassembled WGS sequence"/>
</dbReference>
<evidence type="ECO:0000259" key="1">
    <source>
        <dbReference type="Pfam" id="PF12697"/>
    </source>
</evidence>
<reference evidence="2" key="2">
    <citation type="submission" date="2024-05" db="EMBL/GenBank/DDBJ databases">
        <authorList>
            <person name="Wolfe A."/>
        </authorList>
    </citation>
    <scope>NUCLEOTIDE SEQUENCE</scope>
    <source>
        <strain evidence="2">UMB1064</strain>
    </source>
</reference>
<keyword evidence="2" id="KW-0378">Hydrolase</keyword>
<dbReference type="PANTHER" id="PTHR43798">
    <property type="entry name" value="MONOACYLGLYCEROL LIPASE"/>
    <property type="match status" value="1"/>
</dbReference>
<dbReference type="AlphaFoldDB" id="A0AAW9SS34"/>
<dbReference type="EMBL" id="JASOOY020000006">
    <property type="protein sequence ID" value="MEO3716331.1"/>
    <property type="molecule type" value="Genomic_DNA"/>
</dbReference>
<dbReference type="InterPro" id="IPR029058">
    <property type="entry name" value="AB_hydrolase_fold"/>
</dbReference>
<protein>
    <submittedName>
        <fullName evidence="2">Alpha/beta fold hydrolase</fullName>
    </submittedName>
</protein>
<evidence type="ECO:0000313" key="2">
    <source>
        <dbReference type="EMBL" id="MEO3716331.1"/>
    </source>
</evidence>
<dbReference type="Pfam" id="PF12697">
    <property type="entry name" value="Abhydrolase_6"/>
    <property type="match status" value="1"/>
</dbReference>
<dbReference type="InterPro" id="IPR017208">
    <property type="entry name" value="UCP037442_abhydr"/>
</dbReference>
<dbReference type="Gene3D" id="3.40.50.1820">
    <property type="entry name" value="alpha/beta hydrolase"/>
    <property type="match status" value="1"/>
</dbReference>